<keyword evidence="4 8" id="KW-0808">Transferase</keyword>
<keyword evidence="3 8" id="KW-0032">Aminotransferase</keyword>
<dbReference type="PANTHER" id="PTHR43488">
    <property type="entry name" value="GLUTAMATE-PYRUVATE AMINOTRANSFERASE ALAA"/>
    <property type="match status" value="1"/>
</dbReference>
<dbReference type="PANTHER" id="PTHR43488:SF2">
    <property type="entry name" value="GLUTAMATE-PYRUVATE AMINOTRANSFERASE ALAA"/>
    <property type="match status" value="1"/>
</dbReference>
<gene>
    <name evidence="8" type="primary">aspC_1</name>
    <name evidence="8" type="ORF">NCTC6754_04479</name>
</gene>
<evidence type="ECO:0000256" key="3">
    <source>
        <dbReference type="ARBA" id="ARBA00022576"/>
    </source>
</evidence>
<evidence type="ECO:0000313" key="8">
    <source>
        <dbReference type="EMBL" id="VEB56650.1"/>
    </source>
</evidence>
<feature type="domain" description="Aminotransferase class I/classII large" evidence="7">
    <location>
        <begin position="30"/>
        <end position="115"/>
    </location>
</feature>
<organism evidence="8 9">
    <name type="scientific">Salmonella enterica I</name>
    <dbReference type="NCBI Taxonomy" id="59201"/>
    <lineage>
        <taxon>Bacteria</taxon>
        <taxon>Pseudomonadati</taxon>
        <taxon>Pseudomonadota</taxon>
        <taxon>Gammaproteobacteria</taxon>
        <taxon>Enterobacterales</taxon>
        <taxon>Enterobacteriaceae</taxon>
        <taxon>Salmonella</taxon>
    </lineage>
</organism>
<evidence type="ECO:0000256" key="4">
    <source>
        <dbReference type="ARBA" id="ARBA00022679"/>
    </source>
</evidence>
<comment type="similarity">
    <text evidence="2">Belongs to the class-I pyridoxal-phosphate-dependent aminotransferase family.</text>
</comment>
<dbReference type="Gene3D" id="3.90.1150.10">
    <property type="entry name" value="Aspartate Aminotransferase, domain 1"/>
    <property type="match status" value="1"/>
</dbReference>
<dbReference type="InterPro" id="IPR004839">
    <property type="entry name" value="Aminotransferase_I/II_large"/>
</dbReference>
<evidence type="ECO:0000259" key="7">
    <source>
        <dbReference type="Pfam" id="PF00155"/>
    </source>
</evidence>
<dbReference type="InterPro" id="IPR015421">
    <property type="entry name" value="PyrdxlP-dep_Trfase_major"/>
</dbReference>
<dbReference type="Proteomes" id="UP000269208">
    <property type="component" value="Chromosome"/>
</dbReference>
<dbReference type="EC" id="2.6.1.2" evidence="6"/>
<dbReference type="AlphaFoldDB" id="A0A447TZ49"/>
<dbReference type="SUPFAM" id="SSF53383">
    <property type="entry name" value="PLP-dependent transferases"/>
    <property type="match status" value="1"/>
</dbReference>
<dbReference type="EMBL" id="LR134190">
    <property type="protein sequence ID" value="VEB56650.1"/>
    <property type="molecule type" value="Genomic_DNA"/>
</dbReference>
<evidence type="ECO:0000256" key="6">
    <source>
        <dbReference type="ARBA" id="ARBA00026106"/>
    </source>
</evidence>
<name>A0A447TZ49_SALET</name>
<sequence length="123" mass="13433">MEEEGNKVLKLNIGNPAPFGFEAPGRNSGRCHSLICRRRKDIATRKGLYSARKAIMQHYQARGMRDVTVEDIYIGNGVSELIVQAMQALLNSGDEMLVPAPDYPLWTAAVSLSSGQGGTLSLR</sequence>
<accession>A0A447TZ49</accession>
<dbReference type="Pfam" id="PF00155">
    <property type="entry name" value="Aminotran_1_2"/>
    <property type="match status" value="1"/>
</dbReference>
<dbReference type="InterPro" id="IPR015422">
    <property type="entry name" value="PyrdxlP-dep_Trfase_small"/>
</dbReference>
<dbReference type="Gene3D" id="3.40.640.10">
    <property type="entry name" value="Type I PLP-dependent aspartate aminotransferase-like (Major domain)"/>
    <property type="match status" value="1"/>
</dbReference>
<dbReference type="GO" id="GO:0004021">
    <property type="term" value="F:L-alanine:2-oxoglutarate aminotransferase activity"/>
    <property type="evidence" value="ECO:0007669"/>
    <property type="project" value="UniProtKB-EC"/>
</dbReference>
<dbReference type="InterPro" id="IPR051926">
    <property type="entry name" value="Ala_Aminotransferase"/>
</dbReference>
<dbReference type="InterPro" id="IPR015424">
    <property type="entry name" value="PyrdxlP-dep_Trfase"/>
</dbReference>
<comment type="cofactor">
    <cofactor evidence="1">
        <name>pyridoxal 5'-phosphate</name>
        <dbReference type="ChEBI" id="CHEBI:597326"/>
    </cofactor>
</comment>
<dbReference type="GO" id="GO:0030170">
    <property type="term" value="F:pyridoxal phosphate binding"/>
    <property type="evidence" value="ECO:0007669"/>
    <property type="project" value="InterPro"/>
</dbReference>
<proteinExistence type="inferred from homology"/>
<reference evidence="8 9" key="1">
    <citation type="submission" date="2018-12" db="EMBL/GenBank/DDBJ databases">
        <authorList>
            <consortium name="Pathogen Informatics"/>
        </authorList>
    </citation>
    <scope>NUCLEOTIDE SEQUENCE [LARGE SCALE GENOMIC DNA]</scope>
    <source>
        <strain evidence="8 9">NCTC6754</strain>
    </source>
</reference>
<evidence type="ECO:0000256" key="5">
    <source>
        <dbReference type="ARBA" id="ARBA00022898"/>
    </source>
</evidence>
<evidence type="ECO:0000256" key="1">
    <source>
        <dbReference type="ARBA" id="ARBA00001933"/>
    </source>
</evidence>
<protein>
    <recommendedName>
        <fullName evidence="6">alanine transaminase</fullName>
        <ecNumber evidence="6">2.6.1.2</ecNumber>
    </recommendedName>
</protein>
<evidence type="ECO:0000256" key="2">
    <source>
        <dbReference type="ARBA" id="ARBA00007441"/>
    </source>
</evidence>
<keyword evidence="5" id="KW-0663">Pyridoxal phosphate</keyword>
<evidence type="ECO:0000313" key="9">
    <source>
        <dbReference type="Proteomes" id="UP000269208"/>
    </source>
</evidence>